<organism evidence="3">
    <name type="scientific">Anisakis simplex</name>
    <name type="common">Herring worm</name>
    <dbReference type="NCBI Taxonomy" id="6269"/>
    <lineage>
        <taxon>Eukaryota</taxon>
        <taxon>Metazoa</taxon>
        <taxon>Ecdysozoa</taxon>
        <taxon>Nematoda</taxon>
        <taxon>Chromadorea</taxon>
        <taxon>Rhabditida</taxon>
        <taxon>Spirurina</taxon>
        <taxon>Ascaridomorpha</taxon>
        <taxon>Ascaridoidea</taxon>
        <taxon>Anisakidae</taxon>
        <taxon>Anisakis</taxon>
        <taxon>Anisakis simplex complex</taxon>
    </lineage>
</organism>
<protein>
    <submittedName>
        <fullName evidence="3">Ovule protein</fullName>
    </submittedName>
</protein>
<proteinExistence type="predicted"/>
<dbReference type="Proteomes" id="UP000267096">
    <property type="component" value="Unassembled WGS sequence"/>
</dbReference>
<reference evidence="3" key="1">
    <citation type="submission" date="2017-02" db="UniProtKB">
        <authorList>
            <consortium name="WormBaseParasite"/>
        </authorList>
    </citation>
    <scope>IDENTIFICATION</scope>
</reference>
<sequence>MEEDIYRVVSDGASSMVNACKDDVDEIVVDLSNENNESEDVEGNDPAFCDDNLEVESEECDAPDNIIQL</sequence>
<evidence type="ECO:0000313" key="3">
    <source>
        <dbReference type="WBParaSite" id="ASIM_0001160401-mRNA-1"/>
    </source>
</evidence>
<accession>A0A0M3JU58</accession>
<dbReference type="WBParaSite" id="ASIM_0001160401-mRNA-1">
    <property type="protein sequence ID" value="ASIM_0001160401-mRNA-1"/>
    <property type="gene ID" value="ASIM_0001160401"/>
</dbReference>
<gene>
    <name evidence="1" type="ORF">ASIM_LOCUS11162</name>
</gene>
<reference evidence="1 2" key="2">
    <citation type="submission" date="2018-11" db="EMBL/GenBank/DDBJ databases">
        <authorList>
            <consortium name="Pathogen Informatics"/>
        </authorList>
    </citation>
    <scope>NUCLEOTIDE SEQUENCE [LARGE SCALE GENOMIC DNA]</scope>
</reference>
<name>A0A0M3JU58_ANISI</name>
<dbReference type="AlphaFoldDB" id="A0A0M3JU58"/>
<evidence type="ECO:0000313" key="1">
    <source>
        <dbReference type="EMBL" id="VDK44486.1"/>
    </source>
</evidence>
<keyword evidence="2" id="KW-1185">Reference proteome</keyword>
<evidence type="ECO:0000313" key="2">
    <source>
        <dbReference type="Proteomes" id="UP000267096"/>
    </source>
</evidence>
<dbReference type="EMBL" id="UYRR01031045">
    <property type="protein sequence ID" value="VDK44486.1"/>
    <property type="molecule type" value="Genomic_DNA"/>
</dbReference>